<dbReference type="GO" id="GO:0005886">
    <property type="term" value="C:plasma membrane"/>
    <property type="evidence" value="ECO:0007669"/>
    <property type="project" value="UniProtKB-SubCell"/>
</dbReference>
<gene>
    <name evidence="7" type="ORF">OFUS_LOCUS3010</name>
</gene>
<keyword evidence="6" id="KW-0807">Transducer</keyword>
<dbReference type="GO" id="GO:0004930">
    <property type="term" value="F:G protein-coupled receptor activity"/>
    <property type="evidence" value="ECO:0007669"/>
    <property type="project" value="UniProtKB-KW"/>
</dbReference>
<comment type="similarity">
    <text evidence="6">Belongs to the G-protein coupled receptor 1 family.</text>
</comment>
<dbReference type="PANTHER" id="PTHR22750">
    <property type="entry name" value="G-PROTEIN COUPLED RECEPTOR"/>
    <property type="match status" value="1"/>
</dbReference>
<protein>
    <submittedName>
        <fullName evidence="7">Uncharacterized protein</fullName>
    </submittedName>
</protein>
<dbReference type="PROSITE" id="PS00237">
    <property type="entry name" value="G_PROTEIN_RECEP_F1_1"/>
    <property type="match status" value="1"/>
</dbReference>
<evidence type="ECO:0000256" key="5">
    <source>
        <dbReference type="ARBA" id="ARBA00023136"/>
    </source>
</evidence>
<evidence type="ECO:0000313" key="8">
    <source>
        <dbReference type="Proteomes" id="UP000749559"/>
    </source>
</evidence>
<keyword evidence="3 6" id="KW-0812">Transmembrane</keyword>
<evidence type="ECO:0000313" key="7">
    <source>
        <dbReference type="EMBL" id="CAH1775749.1"/>
    </source>
</evidence>
<organism evidence="7 8">
    <name type="scientific">Owenia fusiformis</name>
    <name type="common">Polychaete worm</name>
    <dbReference type="NCBI Taxonomy" id="6347"/>
    <lineage>
        <taxon>Eukaryota</taxon>
        <taxon>Metazoa</taxon>
        <taxon>Spiralia</taxon>
        <taxon>Lophotrochozoa</taxon>
        <taxon>Annelida</taxon>
        <taxon>Polychaeta</taxon>
        <taxon>Sedentaria</taxon>
        <taxon>Canalipalpata</taxon>
        <taxon>Sabellida</taxon>
        <taxon>Oweniida</taxon>
        <taxon>Oweniidae</taxon>
        <taxon>Owenia</taxon>
    </lineage>
</organism>
<dbReference type="Pfam" id="PF00001">
    <property type="entry name" value="7tm_1"/>
    <property type="match status" value="1"/>
</dbReference>
<keyword evidence="6" id="KW-0675">Receptor</keyword>
<evidence type="ECO:0000256" key="2">
    <source>
        <dbReference type="ARBA" id="ARBA00022475"/>
    </source>
</evidence>
<dbReference type="AlphaFoldDB" id="A0A8J1TRH5"/>
<dbReference type="CDD" id="cd00637">
    <property type="entry name" value="7tm_classA_rhodopsin-like"/>
    <property type="match status" value="1"/>
</dbReference>
<keyword evidence="2" id="KW-1003">Cell membrane</keyword>
<evidence type="ECO:0000256" key="1">
    <source>
        <dbReference type="ARBA" id="ARBA00004651"/>
    </source>
</evidence>
<keyword evidence="6" id="KW-0297">G-protein coupled receptor</keyword>
<keyword evidence="5" id="KW-0472">Membrane</keyword>
<keyword evidence="4" id="KW-1133">Transmembrane helix</keyword>
<proteinExistence type="inferred from homology"/>
<sequence length="320" mass="36154">MISNETCPEIREISPVALVIHSTVAASIAFAAAVSNGIMLIILCKNFRKLSSTSILVFSLTIADFITGLICIPLMIFIRLLVPLYAQKGEQLLDPGAQSMVCCATFFSGLVTYIVSFCIMAAVAVERFLGMLFYRTLHQRVAKRNAKLVAVALWIYITTWVAGALPQNFNFNPELGCHLSLSFKPLFVLVVQSHYGLCLALCVIFYIFIFVTIKKHRNRINVQIQTNPVIAIAHLNQQKWTVTIFLVVAVFIATWFPFFITVNIIKEVNCILPWKKNVLFSVTELAYLSSLANPWIYTYRHRCYRNALIKLLQPNKIQPL</sequence>
<dbReference type="PRINTS" id="PR00237">
    <property type="entry name" value="GPCRRHODOPSN"/>
</dbReference>
<evidence type="ECO:0000256" key="3">
    <source>
        <dbReference type="ARBA" id="ARBA00022692"/>
    </source>
</evidence>
<name>A0A8J1TRH5_OWEFU</name>
<accession>A0A8J1TRH5</accession>
<dbReference type="PROSITE" id="PS50262">
    <property type="entry name" value="G_PROTEIN_RECEP_F1_2"/>
    <property type="match status" value="1"/>
</dbReference>
<dbReference type="InterPro" id="IPR017452">
    <property type="entry name" value="GPCR_Rhodpsn_7TM"/>
</dbReference>
<dbReference type="OrthoDB" id="9990906at2759"/>
<evidence type="ECO:0000256" key="4">
    <source>
        <dbReference type="ARBA" id="ARBA00022989"/>
    </source>
</evidence>
<reference evidence="7" key="1">
    <citation type="submission" date="2022-03" db="EMBL/GenBank/DDBJ databases">
        <authorList>
            <person name="Martin C."/>
        </authorList>
    </citation>
    <scope>NUCLEOTIDE SEQUENCE</scope>
</reference>
<dbReference type="EMBL" id="CAIIXF020000001">
    <property type="protein sequence ID" value="CAH1775749.1"/>
    <property type="molecule type" value="Genomic_DNA"/>
</dbReference>
<comment type="subcellular location">
    <subcellularLocation>
        <location evidence="1">Cell membrane</location>
        <topology evidence="1">Multi-pass membrane protein</topology>
    </subcellularLocation>
</comment>
<dbReference type="InterPro" id="IPR000276">
    <property type="entry name" value="GPCR_Rhodpsn"/>
</dbReference>
<dbReference type="Proteomes" id="UP000749559">
    <property type="component" value="Unassembled WGS sequence"/>
</dbReference>
<keyword evidence="8" id="KW-1185">Reference proteome</keyword>
<dbReference type="Gene3D" id="1.20.1070.10">
    <property type="entry name" value="Rhodopsin 7-helix transmembrane proteins"/>
    <property type="match status" value="1"/>
</dbReference>
<dbReference type="SUPFAM" id="SSF81321">
    <property type="entry name" value="Family A G protein-coupled receptor-like"/>
    <property type="match status" value="1"/>
</dbReference>
<comment type="caution">
    <text evidence="7">The sequence shown here is derived from an EMBL/GenBank/DDBJ whole genome shotgun (WGS) entry which is preliminary data.</text>
</comment>
<evidence type="ECO:0000256" key="6">
    <source>
        <dbReference type="RuleBase" id="RU000688"/>
    </source>
</evidence>